<accession>A0A1Y5PVL8</accession>
<name>A0A1Y5PVL8_9SPHN</name>
<dbReference type="KEGG" id="sphu:SPPYR_2919"/>
<sequence length="75" mass="8223">MSFGAAMFSGGTGFAIVLGLSSPINPPSEPPGERERWKLGTVRFVFGKISIFRMDVHHVRMVSLERQGRVFTAGI</sequence>
<evidence type="ECO:0000313" key="1">
    <source>
        <dbReference type="EMBL" id="SBV34039.1"/>
    </source>
</evidence>
<protein>
    <submittedName>
        <fullName evidence="1">Uncharacterized protein</fullName>
    </submittedName>
</protein>
<gene>
    <name evidence="1" type="ORF">SPPYR_2919</name>
</gene>
<proteinExistence type="predicted"/>
<organism evidence="1">
    <name type="scientific">uncultured Sphingopyxis sp</name>
    <dbReference type="NCBI Taxonomy" id="310581"/>
    <lineage>
        <taxon>Bacteria</taxon>
        <taxon>Pseudomonadati</taxon>
        <taxon>Pseudomonadota</taxon>
        <taxon>Alphaproteobacteria</taxon>
        <taxon>Sphingomonadales</taxon>
        <taxon>Sphingomonadaceae</taxon>
        <taxon>Sphingopyxis</taxon>
        <taxon>environmental samples</taxon>
    </lineage>
</organism>
<dbReference type="AlphaFoldDB" id="A0A1Y5PVL8"/>
<dbReference type="EMBL" id="LT598653">
    <property type="protein sequence ID" value="SBV34039.1"/>
    <property type="molecule type" value="Genomic_DNA"/>
</dbReference>
<reference evidence="1" key="1">
    <citation type="submission" date="2016-03" db="EMBL/GenBank/DDBJ databases">
        <authorList>
            <person name="Ploux O."/>
        </authorList>
    </citation>
    <scope>NUCLEOTIDE SEQUENCE</scope>
    <source>
        <strain evidence="1">UC10</strain>
    </source>
</reference>